<keyword evidence="2" id="KW-1185">Reference proteome</keyword>
<dbReference type="RefSeq" id="WP_267981081.1">
    <property type="nucleotide sequence ID" value="NZ_JAPQKF010000004.1"/>
</dbReference>
<proteinExistence type="predicted"/>
<dbReference type="Pfam" id="PF14398">
    <property type="entry name" value="ATPgrasp_YheCD"/>
    <property type="match status" value="1"/>
</dbReference>
<dbReference type="InterPro" id="IPR026838">
    <property type="entry name" value="YheC/D"/>
</dbReference>
<gene>
    <name evidence="1" type="ORF">QTA56_11515</name>
</gene>
<dbReference type="EMBL" id="JAUDZE010000004">
    <property type="protein sequence ID" value="MDN0014852.1"/>
    <property type="molecule type" value="Genomic_DNA"/>
</dbReference>
<comment type="caution">
    <text evidence="1">The sequence shown here is derived from an EMBL/GenBank/DDBJ whole genome shotgun (WGS) entry which is preliminary data.</text>
</comment>
<organism evidence="1 2">
    <name type="scientific">Acinetobacter thutiue</name>
    <dbReference type="NCBI Taxonomy" id="2998078"/>
    <lineage>
        <taxon>Bacteria</taxon>
        <taxon>Pseudomonadati</taxon>
        <taxon>Pseudomonadota</taxon>
        <taxon>Gammaproteobacteria</taxon>
        <taxon>Moraxellales</taxon>
        <taxon>Moraxellaceae</taxon>
        <taxon>Acinetobacter</taxon>
    </lineage>
</organism>
<protein>
    <recommendedName>
        <fullName evidence="3">ATP-grasp domain-containing protein</fullName>
    </recommendedName>
</protein>
<evidence type="ECO:0008006" key="3">
    <source>
        <dbReference type="Google" id="ProtNLM"/>
    </source>
</evidence>
<dbReference type="Proteomes" id="UP001168524">
    <property type="component" value="Unassembled WGS sequence"/>
</dbReference>
<evidence type="ECO:0000313" key="1">
    <source>
        <dbReference type="EMBL" id="MDN0014852.1"/>
    </source>
</evidence>
<reference evidence="1" key="1">
    <citation type="submission" date="2023-06" db="EMBL/GenBank/DDBJ databases">
        <title>Two novel species of Acinetobacter isolated from motorbike repairing workshop in Vietnam.</title>
        <authorList>
            <person name="Le N.T.T."/>
        </authorList>
    </citation>
    <scope>NUCLEOTIDE SEQUENCE</scope>
    <source>
        <strain evidence="1">VNH17</strain>
    </source>
</reference>
<name>A0ABT7WQ98_9GAMM</name>
<evidence type="ECO:0000313" key="2">
    <source>
        <dbReference type="Proteomes" id="UP001168524"/>
    </source>
</evidence>
<sequence>MLVGILKPNDKIIDTEKVFMTVAQCHGHQSFVFTAKNVDFTQQIIHGKTMLKGKLIEQTFPFPDIIQNRLPIHEQDVMAYVKLAKEIPFTTHHIETKVELYKKMKAHPLMQKYVIESQSCQSFQVLMGFINKYQYVILKPASSKQAIGICTIQLINKKFWVKELDKILTLDEFELEQLFEQKKTEYHFFVSPFFHSKTNNNLSTVFRLHMVLGEQGEWHKIKFFPYVNLKDHQDIANGIQGALISTREELFLKQYYPDFYESILKKIDILFQDTSQFMLDLYQCSIDAVGLDIGIDQQGEIKIFEINAGPGVGFMAYPVAEQQILYYEWLLENTDKIGVNNFLPKRYRHYYDQV</sequence>
<dbReference type="SUPFAM" id="SSF56059">
    <property type="entry name" value="Glutathione synthetase ATP-binding domain-like"/>
    <property type="match status" value="1"/>
</dbReference>
<accession>A0ABT7WQ98</accession>